<feature type="domain" description="DUF7673" evidence="1">
    <location>
        <begin position="7"/>
        <end position="89"/>
    </location>
</feature>
<keyword evidence="2" id="KW-0614">Plasmid</keyword>
<accession>A0AA50HAL2</accession>
<dbReference type="Pfam" id="PF24720">
    <property type="entry name" value="DUF7673"/>
    <property type="match status" value="1"/>
</dbReference>
<name>A0AA50HAL2_9HYPH</name>
<gene>
    <name evidence="2" type="ORF">Q9313_28830</name>
</gene>
<dbReference type="InterPro" id="IPR056090">
    <property type="entry name" value="DUF7673"/>
</dbReference>
<dbReference type="Proteomes" id="UP001234585">
    <property type="component" value="Plasmid unnamed7"/>
</dbReference>
<keyword evidence="3" id="KW-1185">Reference proteome</keyword>
<evidence type="ECO:0000259" key="1">
    <source>
        <dbReference type="Pfam" id="PF24720"/>
    </source>
</evidence>
<evidence type="ECO:0000313" key="2">
    <source>
        <dbReference type="EMBL" id="WLS01463.1"/>
    </source>
</evidence>
<dbReference type="EMBL" id="CP132309">
    <property type="protein sequence ID" value="WLS01463.1"/>
    <property type="molecule type" value="Genomic_DNA"/>
</dbReference>
<sequence length="98" mass="10971">MTDHERASFERLLKIARSDTGQSRRVAAFILAWWNAGALGGFDLADLFGVDQAIAADMGTVFVCLGRQSEAFYPNEYRTEIEAIIEAWRPEIWASSQS</sequence>
<evidence type="ECO:0000313" key="3">
    <source>
        <dbReference type="Proteomes" id="UP001234585"/>
    </source>
</evidence>
<dbReference type="AlphaFoldDB" id="A0AA50HAL2"/>
<protein>
    <recommendedName>
        <fullName evidence="1">DUF7673 domain-containing protein</fullName>
    </recommendedName>
</protein>
<reference evidence="2 3" key="1">
    <citation type="submission" date="2023-08" db="EMBL/GenBank/DDBJ databases">
        <title>Pathogen: clinical or host-associated sample.</title>
        <authorList>
            <person name="Hergert J."/>
            <person name="Casey R."/>
            <person name="Wagner J."/>
            <person name="Young E.L."/>
            <person name="Oakeson K.F."/>
        </authorList>
    </citation>
    <scope>NUCLEOTIDE SEQUENCE [LARGE SCALE GENOMIC DNA]</scope>
    <source>
        <strain evidence="2 3">1760953</strain>
        <plasmid evidence="2 3">unnamed7</plasmid>
    </source>
</reference>
<organism evidence="2 3">
    <name type="scientific">Shinella sumterensis</name>
    <dbReference type="NCBI Taxonomy" id="1967501"/>
    <lineage>
        <taxon>Bacteria</taxon>
        <taxon>Pseudomonadati</taxon>
        <taxon>Pseudomonadota</taxon>
        <taxon>Alphaproteobacteria</taxon>
        <taxon>Hyphomicrobiales</taxon>
        <taxon>Rhizobiaceae</taxon>
        <taxon>Shinella</taxon>
    </lineage>
</organism>
<geneLocation type="plasmid" evidence="2 3">
    <name>unnamed7</name>
</geneLocation>
<proteinExistence type="predicted"/>